<comment type="subcellular location">
    <subcellularLocation>
        <location evidence="1">Cell outer membrane</location>
    </subcellularLocation>
</comment>
<evidence type="ECO:0000313" key="5">
    <source>
        <dbReference type="Proteomes" id="UP001596442"/>
    </source>
</evidence>
<reference evidence="4 5" key="1">
    <citation type="journal article" date="2019" name="Int. J. Syst. Evol. Microbiol.">
        <title>The Global Catalogue of Microorganisms (GCM) 10K type strain sequencing project: providing services to taxonomists for standard genome sequencing and annotation.</title>
        <authorList>
            <consortium name="The Broad Institute Genomics Platform"/>
            <consortium name="The Broad Institute Genome Sequencing Center for Infectious Disease"/>
            <person name="Wu L."/>
            <person name="Ma J."/>
        </authorList>
    </citation>
    <scope>NUCLEOTIDE SEQUENCE [LARGE SCALE GENOMIC DNA]</scope>
    <source>
        <strain evidence="4 5">CGMCC 1.3239</strain>
    </source>
</reference>
<evidence type="ECO:0000256" key="2">
    <source>
        <dbReference type="ARBA" id="ARBA00023136"/>
    </source>
</evidence>
<organism evidence="4 5">
    <name type="scientific">Halorubrum tibetense</name>
    <dbReference type="NCBI Taxonomy" id="175631"/>
    <lineage>
        <taxon>Archaea</taxon>
        <taxon>Methanobacteriati</taxon>
        <taxon>Methanobacteriota</taxon>
        <taxon>Stenosarchaea group</taxon>
        <taxon>Halobacteria</taxon>
        <taxon>Halobacteriales</taxon>
        <taxon>Haloferacaceae</taxon>
        <taxon>Halorubrum</taxon>
    </lineage>
</organism>
<dbReference type="InterPro" id="IPR036942">
    <property type="entry name" value="Beta-barrel_TonB_sf"/>
</dbReference>
<comment type="caution">
    <text evidence="4">The sequence shown here is derived from an EMBL/GenBank/DDBJ whole genome shotgun (WGS) entry which is preliminary data.</text>
</comment>
<dbReference type="EMBL" id="JBHSWW010000731">
    <property type="protein sequence ID" value="MFC6755347.1"/>
    <property type="molecule type" value="Genomic_DNA"/>
</dbReference>
<evidence type="ECO:0008006" key="6">
    <source>
        <dbReference type="Google" id="ProtNLM"/>
    </source>
</evidence>
<name>A0ABD5SE17_9EURY</name>
<keyword evidence="3" id="KW-0998">Cell outer membrane</keyword>
<evidence type="ECO:0000256" key="3">
    <source>
        <dbReference type="ARBA" id="ARBA00023237"/>
    </source>
</evidence>
<accession>A0ABD5SE17</accession>
<evidence type="ECO:0000313" key="4">
    <source>
        <dbReference type="EMBL" id="MFC6755347.1"/>
    </source>
</evidence>
<feature type="non-terminal residue" evidence="4">
    <location>
        <position position="1"/>
    </location>
</feature>
<dbReference type="AlphaFoldDB" id="A0ABD5SE17"/>
<evidence type="ECO:0000256" key="1">
    <source>
        <dbReference type="ARBA" id="ARBA00004442"/>
    </source>
</evidence>
<dbReference type="Proteomes" id="UP001596442">
    <property type="component" value="Unassembled WGS sequence"/>
</dbReference>
<keyword evidence="5" id="KW-1185">Reference proteome</keyword>
<dbReference type="Gene3D" id="2.40.170.20">
    <property type="entry name" value="TonB-dependent receptor, beta-barrel domain"/>
    <property type="match status" value="1"/>
</dbReference>
<proteinExistence type="predicted"/>
<dbReference type="SUPFAM" id="SSF56935">
    <property type="entry name" value="Porins"/>
    <property type="match status" value="1"/>
</dbReference>
<gene>
    <name evidence="4" type="ORF">ACFQEU_18005</name>
</gene>
<dbReference type="RefSeq" id="WP_379784392.1">
    <property type="nucleotide sequence ID" value="NZ_JBHSWW010000731.1"/>
</dbReference>
<sequence length="174" mass="19765">GESVSENTGFYAQLGWISGYYYDLPRPMASAVREYEDKAFVQELRLVSNAGGAIDYVAGLYYMDQDLGSVQNSYLPGFTDYTIALWGDQFTTGTDQDWAYDRNETFKDRAAFGELTWHMSDVLHLTLGARYFDNQFENNTFIALPMYDADNGRASDFSFDDSGTLFKVNLAWDI</sequence>
<keyword evidence="2" id="KW-0472">Membrane</keyword>
<feature type="non-terminal residue" evidence="4">
    <location>
        <position position="174"/>
    </location>
</feature>
<protein>
    <recommendedName>
        <fullName evidence="6">TonB-dependent receptor</fullName>
    </recommendedName>
</protein>